<evidence type="ECO:0000259" key="1">
    <source>
        <dbReference type="PROSITE" id="PS50802"/>
    </source>
</evidence>
<sequence length="111" mass="12347">MTNPIHFFGLMVNTGRRIESTGDASLLMWLPPAVTHNLSPNLPYPTYPTLPYLPYHTLPYKLLGAYNVGFKQTDAMFLSSDEDNTSINAMIGHYTPIKTISDGNCLLRAIS</sequence>
<comment type="caution">
    <text evidence="2">The sequence shown here is derived from an EMBL/GenBank/DDBJ whole genome shotgun (WGS) entry which is preliminary data.</text>
</comment>
<accession>A0A9D4L2L7</accession>
<protein>
    <recommendedName>
        <fullName evidence="1">OTU domain-containing protein</fullName>
    </recommendedName>
</protein>
<dbReference type="PROSITE" id="PS50802">
    <property type="entry name" value="OTU"/>
    <property type="match status" value="1"/>
</dbReference>
<proteinExistence type="predicted"/>
<dbReference type="InterPro" id="IPR003323">
    <property type="entry name" value="OTU_dom"/>
</dbReference>
<name>A0A9D4L2L7_DREPO</name>
<dbReference type="Proteomes" id="UP000828390">
    <property type="component" value="Unassembled WGS sequence"/>
</dbReference>
<keyword evidence="3" id="KW-1185">Reference proteome</keyword>
<evidence type="ECO:0000313" key="2">
    <source>
        <dbReference type="EMBL" id="KAH3850179.1"/>
    </source>
</evidence>
<organism evidence="2 3">
    <name type="scientific">Dreissena polymorpha</name>
    <name type="common">Zebra mussel</name>
    <name type="synonym">Mytilus polymorpha</name>
    <dbReference type="NCBI Taxonomy" id="45954"/>
    <lineage>
        <taxon>Eukaryota</taxon>
        <taxon>Metazoa</taxon>
        <taxon>Spiralia</taxon>
        <taxon>Lophotrochozoa</taxon>
        <taxon>Mollusca</taxon>
        <taxon>Bivalvia</taxon>
        <taxon>Autobranchia</taxon>
        <taxon>Heteroconchia</taxon>
        <taxon>Euheterodonta</taxon>
        <taxon>Imparidentia</taxon>
        <taxon>Neoheterodontei</taxon>
        <taxon>Myida</taxon>
        <taxon>Dreissenoidea</taxon>
        <taxon>Dreissenidae</taxon>
        <taxon>Dreissena</taxon>
    </lineage>
</organism>
<dbReference type="AlphaFoldDB" id="A0A9D4L2L7"/>
<feature type="domain" description="OTU" evidence="1">
    <location>
        <begin position="94"/>
        <end position="111"/>
    </location>
</feature>
<dbReference type="EMBL" id="JAIWYP010000003">
    <property type="protein sequence ID" value="KAH3850179.1"/>
    <property type="molecule type" value="Genomic_DNA"/>
</dbReference>
<reference evidence="2" key="2">
    <citation type="submission" date="2020-11" db="EMBL/GenBank/DDBJ databases">
        <authorList>
            <person name="McCartney M.A."/>
            <person name="Auch B."/>
            <person name="Kono T."/>
            <person name="Mallez S."/>
            <person name="Becker A."/>
            <person name="Gohl D.M."/>
            <person name="Silverstein K.A.T."/>
            <person name="Koren S."/>
            <person name="Bechman K.B."/>
            <person name="Herman A."/>
            <person name="Abrahante J.E."/>
            <person name="Garbe J."/>
        </authorList>
    </citation>
    <scope>NUCLEOTIDE SEQUENCE</scope>
    <source>
        <strain evidence="2">Duluth1</strain>
        <tissue evidence="2">Whole animal</tissue>
    </source>
</reference>
<reference evidence="2" key="1">
    <citation type="journal article" date="2019" name="bioRxiv">
        <title>The Genome of the Zebra Mussel, Dreissena polymorpha: A Resource for Invasive Species Research.</title>
        <authorList>
            <person name="McCartney M.A."/>
            <person name="Auch B."/>
            <person name="Kono T."/>
            <person name="Mallez S."/>
            <person name="Zhang Y."/>
            <person name="Obille A."/>
            <person name="Becker A."/>
            <person name="Abrahante J.E."/>
            <person name="Garbe J."/>
            <person name="Badalamenti J.P."/>
            <person name="Herman A."/>
            <person name="Mangelson H."/>
            <person name="Liachko I."/>
            <person name="Sullivan S."/>
            <person name="Sone E.D."/>
            <person name="Koren S."/>
            <person name="Silverstein K.A.T."/>
            <person name="Beckman K.B."/>
            <person name="Gohl D.M."/>
        </authorList>
    </citation>
    <scope>NUCLEOTIDE SEQUENCE</scope>
    <source>
        <strain evidence="2">Duluth1</strain>
        <tissue evidence="2">Whole animal</tissue>
    </source>
</reference>
<gene>
    <name evidence="2" type="ORF">DPMN_092585</name>
</gene>
<evidence type="ECO:0000313" key="3">
    <source>
        <dbReference type="Proteomes" id="UP000828390"/>
    </source>
</evidence>